<evidence type="ECO:0000256" key="1">
    <source>
        <dbReference type="ARBA" id="ARBA00004141"/>
    </source>
</evidence>
<evidence type="ECO:0000256" key="5">
    <source>
        <dbReference type="ARBA" id="ARBA00023136"/>
    </source>
</evidence>
<dbReference type="GO" id="GO:0008955">
    <property type="term" value="F:peptidoglycan glycosyltransferase activity"/>
    <property type="evidence" value="ECO:0007669"/>
    <property type="project" value="UniProtKB-UniRule"/>
</dbReference>
<dbReference type="EC" id="2.4.99.28" evidence="6"/>
<dbReference type="PANTHER" id="PTHR30474:SF1">
    <property type="entry name" value="PEPTIDOGLYCAN GLYCOSYLTRANSFERASE MRDB"/>
    <property type="match status" value="1"/>
</dbReference>
<feature type="transmembrane region" description="Helical" evidence="6">
    <location>
        <begin position="142"/>
        <end position="159"/>
    </location>
</feature>
<evidence type="ECO:0000256" key="2">
    <source>
        <dbReference type="ARBA" id="ARBA00022692"/>
    </source>
</evidence>
<evidence type="ECO:0000256" key="3">
    <source>
        <dbReference type="ARBA" id="ARBA00022960"/>
    </source>
</evidence>
<dbReference type="HAMAP" id="MF_02079">
    <property type="entry name" value="PGT_RodA"/>
    <property type="match status" value="1"/>
</dbReference>
<keyword evidence="6" id="KW-0573">Peptidoglycan synthesis</keyword>
<keyword evidence="4 6" id="KW-1133">Transmembrane helix</keyword>
<keyword evidence="3 6" id="KW-0133">Cell shape</keyword>
<dbReference type="GO" id="GO:0071555">
    <property type="term" value="P:cell wall organization"/>
    <property type="evidence" value="ECO:0007669"/>
    <property type="project" value="UniProtKB-KW"/>
</dbReference>
<dbReference type="NCBIfam" id="TIGR02210">
    <property type="entry name" value="rodA_shape"/>
    <property type="match status" value="1"/>
</dbReference>
<evidence type="ECO:0000256" key="6">
    <source>
        <dbReference type="HAMAP-Rule" id="MF_02079"/>
    </source>
</evidence>
<comment type="subcellular location">
    <subcellularLocation>
        <location evidence="6">Cell membrane</location>
        <topology evidence="6">Multi-pass membrane protein</topology>
    </subcellularLocation>
    <subcellularLocation>
        <location evidence="1">Membrane</location>
        <topology evidence="1">Multi-pass membrane protein</topology>
    </subcellularLocation>
</comment>
<name>A0A4R2TPS5_9FIRM</name>
<dbReference type="GO" id="GO:0032153">
    <property type="term" value="C:cell division site"/>
    <property type="evidence" value="ECO:0007669"/>
    <property type="project" value="TreeGrafter"/>
</dbReference>
<dbReference type="Pfam" id="PF01098">
    <property type="entry name" value="FTSW_RODA_SPOVE"/>
    <property type="match status" value="1"/>
</dbReference>
<dbReference type="InterPro" id="IPR011923">
    <property type="entry name" value="RodA/MrdB"/>
</dbReference>
<dbReference type="GO" id="GO:0005886">
    <property type="term" value="C:plasma membrane"/>
    <property type="evidence" value="ECO:0007669"/>
    <property type="project" value="UniProtKB-SubCell"/>
</dbReference>
<dbReference type="AlphaFoldDB" id="A0A4R2TPS5"/>
<keyword evidence="6" id="KW-0961">Cell wall biogenesis/degradation</keyword>
<organism evidence="7 8">
    <name type="scientific">Serpentinicella alkaliphila</name>
    <dbReference type="NCBI Taxonomy" id="1734049"/>
    <lineage>
        <taxon>Bacteria</taxon>
        <taxon>Bacillati</taxon>
        <taxon>Bacillota</taxon>
        <taxon>Clostridia</taxon>
        <taxon>Peptostreptococcales</taxon>
        <taxon>Natronincolaceae</taxon>
        <taxon>Serpentinicella</taxon>
    </lineage>
</organism>
<dbReference type="GO" id="GO:0008360">
    <property type="term" value="P:regulation of cell shape"/>
    <property type="evidence" value="ECO:0007669"/>
    <property type="project" value="UniProtKB-KW"/>
</dbReference>
<sequence>MRIKNNKLLKKMDFYLILDILVICLIGVLVVASATHTHPLGSAGFIRTQIASIIIGFVAIVFILLFDYNILSKFYLPIYIFSNALLVGVLVFGRGADEWGANRWIKIGGFQFQPADFVKIGIIICLAKILSENKNTVNKPKTLLQIIGFLIVPMALIAVQPDLGTTMAFAVFGFGMLFIAGLKYKYIIITGVAGILSFPLMWLGVLKDYQKERILTFINPELDPTGKGYQIIQSKLAVGSGKLFGRGLFQGTQNRLGFLPERHNDFIFSVMAEELGFLGVSTLVVLYFILLYKCAKIARDAKDDFGAFLATGVTFMLAFHIFANIAMTIGLMPVTGKPLPFVSYGGTFMLSNMMAIGLVLNVNMRRDKINF</sequence>
<feature type="transmembrane region" description="Helical" evidence="6">
    <location>
        <begin position="341"/>
        <end position="362"/>
    </location>
</feature>
<feature type="transmembrane region" description="Helical" evidence="6">
    <location>
        <begin position="307"/>
        <end position="329"/>
    </location>
</feature>
<feature type="transmembrane region" description="Helical" evidence="6">
    <location>
        <begin position="112"/>
        <end position="130"/>
    </location>
</feature>
<dbReference type="RefSeq" id="WP_207667841.1">
    <property type="nucleotide sequence ID" value="NZ_CP058648.1"/>
</dbReference>
<feature type="transmembrane region" description="Helical" evidence="6">
    <location>
        <begin position="46"/>
        <end position="67"/>
    </location>
</feature>
<feature type="transmembrane region" description="Helical" evidence="6">
    <location>
        <begin position="165"/>
        <end position="182"/>
    </location>
</feature>
<dbReference type="EMBL" id="SLYC01000006">
    <property type="protein sequence ID" value="TCQ04642.1"/>
    <property type="molecule type" value="Genomic_DNA"/>
</dbReference>
<comment type="pathway">
    <text evidence="6">Cell wall biogenesis; peptidoglycan biosynthesis.</text>
</comment>
<gene>
    <name evidence="6" type="primary">rodA</name>
    <name evidence="7" type="ORF">EDD79_100645</name>
</gene>
<dbReference type="Proteomes" id="UP000295504">
    <property type="component" value="Unassembled WGS sequence"/>
</dbReference>
<dbReference type="GO" id="GO:0051301">
    <property type="term" value="P:cell division"/>
    <property type="evidence" value="ECO:0007669"/>
    <property type="project" value="InterPro"/>
</dbReference>
<keyword evidence="5 6" id="KW-0472">Membrane</keyword>
<comment type="similarity">
    <text evidence="6">Belongs to the SEDS family. MrdB/RodA subfamily.</text>
</comment>
<keyword evidence="6" id="KW-0808">Transferase</keyword>
<comment type="caution">
    <text evidence="7">The sequence shown here is derived from an EMBL/GenBank/DDBJ whole genome shotgun (WGS) entry which is preliminary data.</text>
</comment>
<keyword evidence="2 6" id="KW-0812">Transmembrane</keyword>
<dbReference type="InterPro" id="IPR001182">
    <property type="entry name" value="FtsW/RodA"/>
</dbReference>
<keyword evidence="6" id="KW-0328">Glycosyltransferase</keyword>
<keyword evidence="8" id="KW-1185">Reference proteome</keyword>
<evidence type="ECO:0000313" key="7">
    <source>
        <dbReference type="EMBL" id="TCQ04642.1"/>
    </source>
</evidence>
<feature type="transmembrane region" description="Helical" evidence="6">
    <location>
        <begin position="187"/>
        <end position="205"/>
    </location>
</feature>
<dbReference type="GO" id="GO:0009252">
    <property type="term" value="P:peptidoglycan biosynthetic process"/>
    <property type="evidence" value="ECO:0007669"/>
    <property type="project" value="UniProtKB-UniRule"/>
</dbReference>
<comment type="function">
    <text evidence="6">Peptidoglycan polymerase that is essential for cell wall elongation.</text>
</comment>
<dbReference type="PANTHER" id="PTHR30474">
    <property type="entry name" value="CELL CYCLE PROTEIN"/>
    <property type="match status" value="1"/>
</dbReference>
<protein>
    <recommendedName>
        <fullName evidence="6">Peptidoglycan glycosyltransferase RodA</fullName>
        <shortName evidence="6">PGT</shortName>
        <ecNumber evidence="6">2.4.99.28</ecNumber>
    </recommendedName>
    <alternativeName>
        <fullName evidence="6">Cell elongation protein RodA</fullName>
    </alternativeName>
    <alternativeName>
        <fullName evidence="6">Cell wall polymerase</fullName>
    </alternativeName>
    <alternativeName>
        <fullName evidence="6">Peptidoglycan polymerase</fullName>
        <shortName evidence="6">PG polymerase</shortName>
    </alternativeName>
</protein>
<evidence type="ECO:0000313" key="8">
    <source>
        <dbReference type="Proteomes" id="UP000295504"/>
    </source>
</evidence>
<keyword evidence="6" id="KW-1003">Cell membrane</keyword>
<feature type="transmembrane region" description="Helical" evidence="6">
    <location>
        <begin position="12"/>
        <end position="34"/>
    </location>
</feature>
<dbReference type="GO" id="GO:0015648">
    <property type="term" value="F:lipid-linked peptidoglycan transporter activity"/>
    <property type="evidence" value="ECO:0007669"/>
    <property type="project" value="TreeGrafter"/>
</dbReference>
<feature type="transmembrane region" description="Helical" evidence="6">
    <location>
        <begin position="74"/>
        <end position="92"/>
    </location>
</feature>
<reference evidence="7 8" key="1">
    <citation type="submission" date="2019-03" db="EMBL/GenBank/DDBJ databases">
        <title>Genomic Encyclopedia of Type Strains, Phase IV (KMG-IV): sequencing the most valuable type-strain genomes for metagenomic binning, comparative biology and taxonomic classification.</title>
        <authorList>
            <person name="Goeker M."/>
        </authorList>
    </citation>
    <scope>NUCLEOTIDE SEQUENCE [LARGE SCALE GENOMIC DNA]</scope>
    <source>
        <strain evidence="7 8">DSM 100013</strain>
    </source>
</reference>
<proteinExistence type="inferred from homology"/>
<comment type="catalytic activity">
    <reaction evidence="6">
        <text>[GlcNAc-(1-&gt;4)-Mur2Ac(oyl-L-Ala-gamma-D-Glu-L-Lys-D-Ala-D-Ala)](n)-di-trans,octa-cis-undecaprenyl diphosphate + beta-D-GlcNAc-(1-&gt;4)-Mur2Ac(oyl-L-Ala-gamma-D-Glu-L-Lys-D-Ala-D-Ala)-di-trans,octa-cis-undecaprenyl diphosphate = [GlcNAc-(1-&gt;4)-Mur2Ac(oyl-L-Ala-gamma-D-Glu-L-Lys-D-Ala-D-Ala)](n+1)-di-trans,octa-cis-undecaprenyl diphosphate + di-trans,octa-cis-undecaprenyl diphosphate + H(+)</text>
        <dbReference type="Rhea" id="RHEA:23708"/>
        <dbReference type="Rhea" id="RHEA-COMP:9602"/>
        <dbReference type="Rhea" id="RHEA-COMP:9603"/>
        <dbReference type="ChEBI" id="CHEBI:15378"/>
        <dbReference type="ChEBI" id="CHEBI:58405"/>
        <dbReference type="ChEBI" id="CHEBI:60033"/>
        <dbReference type="ChEBI" id="CHEBI:78435"/>
        <dbReference type="EC" id="2.4.99.28"/>
    </reaction>
</comment>
<evidence type="ECO:0000256" key="4">
    <source>
        <dbReference type="ARBA" id="ARBA00022989"/>
    </source>
</evidence>
<feature type="transmembrane region" description="Helical" evidence="6">
    <location>
        <begin position="275"/>
        <end position="295"/>
    </location>
</feature>
<dbReference type="UniPathway" id="UPA00219"/>
<accession>A0A4R2TPS5</accession>